<protein>
    <recommendedName>
        <fullName evidence="5">Rieske domain-containing protein</fullName>
    </recommendedName>
</protein>
<dbReference type="GO" id="GO:0051537">
    <property type="term" value="F:2 iron, 2 sulfur cluster binding"/>
    <property type="evidence" value="ECO:0007669"/>
    <property type="project" value="UniProtKB-KW"/>
</dbReference>
<dbReference type="Pfam" id="PF00355">
    <property type="entry name" value="Rieske"/>
    <property type="match status" value="1"/>
</dbReference>
<keyword evidence="3" id="KW-0408">Iron</keyword>
<evidence type="ECO:0000259" key="5">
    <source>
        <dbReference type="PROSITE" id="PS51296"/>
    </source>
</evidence>
<dbReference type="SUPFAM" id="SSF50022">
    <property type="entry name" value="ISP domain"/>
    <property type="match status" value="1"/>
</dbReference>
<comment type="caution">
    <text evidence="6">The sequence shown here is derived from an EMBL/GenBank/DDBJ whole genome shotgun (WGS) entry which is preliminary data.</text>
</comment>
<accession>A0A8J2XVY2</accession>
<proteinExistence type="predicted"/>
<sequence>MKRIEFIKTCGFACMGGALFTSLLEGCSSTKMIPGKLTNTGLTIPASAFALKDGKYRNYVVVQNDQLRNPICLYRFQEDQYSAVLMRCTHQGAELQVFGDRLQCPAHGSEFSNRGVVQNGPADTNLRTFPVTIQNNQINISLK</sequence>
<dbReference type="EMBL" id="BMJC01000006">
    <property type="protein sequence ID" value="GGB21945.1"/>
    <property type="molecule type" value="Genomic_DNA"/>
</dbReference>
<dbReference type="InterPro" id="IPR017941">
    <property type="entry name" value="Rieske_2Fe-2S"/>
</dbReference>
<dbReference type="Gene3D" id="2.102.10.10">
    <property type="entry name" value="Rieske [2Fe-2S] iron-sulphur domain"/>
    <property type="match status" value="1"/>
</dbReference>
<dbReference type="InterPro" id="IPR036922">
    <property type="entry name" value="Rieske_2Fe-2S_sf"/>
</dbReference>
<keyword evidence="7" id="KW-1185">Reference proteome</keyword>
<evidence type="ECO:0000256" key="2">
    <source>
        <dbReference type="ARBA" id="ARBA00022723"/>
    </source>
</evidence>
<dbReference type="GO" id="GO:0046872">
    <property type="term" value="F:metal ion binding"/>
    <property type="evidence" value="ECO:0007669"/>
    <property type="project" value="UniProtKB-KW"/>
</dbReference>
<keyword evidence="1" id="KW-0001">2Fe-2S</keyword>
<dbReference type="CDD" id="cd03467">
    <property type="entry name" value="Rieske"/>
    <property type="match status" value="1"/>
</dbReference>
<dbReference type="AlphaFoldDB" id="A0A8J2XVY2"/>
<name>A0A8J2XVY2_9BACT</name>
<dbReference type="RefSeq" id="WP_188937356.1">
    <property type="nucleotide sequence ID" value="NZ_BMJC01000006.1"/>
</dbReference>
<evidence type="ECO:0000256" key="4">
    <source>
        <dbReference type="ARBA" id="ARBA00023014"/>
    </source>
</evidence>
<reference evidence="6" key="1">
    <citation type="journal article" date="2014" name="Int. J. Syst. Evol. Microbiol.">
        <title>Complete genome sequence of Corynebacterium casei LMG S-19264T (=DSM 44701T), isolated from a smear-ripened cheese.</title>
        <authorList>
            <consortium name="US DOE Joint Genome Institute (JGI-PGF)"/>
            <person name="Walter F."/>
            <person name="Albersmeier A."/>
            <person name="Kalinowski J."/>
            <person name="Ruckert C."/>
        </authorList>
    </citation>
    <scope>NUCLEOTIDE SEQUENCE</scope>
    <source>
        <strain evidence="6">CGMCC 1.15448</strain>
    </source>
</reference>
<evidence type="ECO:0000256" key="1">
    <source>
        <dbReference type="ARBA" id="ARBA00022714"/>
    </source>
</evidence>
<evidence type="ECO:0000313" key="6">
    <source>
        <dbReference type="EMBL" id="GGB21945.1"/>
    </source>
</evidence>
<organism evidence="6 7">
    <name type="scientific">Puia dinghuensis</name>
    <dbReference type="NCBI Taxonomy" id="1792502"/>
    <lineage>
        <taxon>Bacteria</taxon>
        <taxon>Pseudomonadati</taxon>
        <taxon>Bacteroidota</taxon>
        <taxon>Chitinophagia</taxon>
        <taxon>Chitinophagales</taxon>
        <taxon>Chitinophagaceae</taxon>
        <taxon>Puia</taxon>
    </lineage>
</organism>
<keyword evidence="4" id="KW-0411">Iron-sulfur</keyword>
<reference evidence="6" key="2">
    <citation type="submission" date="2020-09" db="EMBL/GenBank/DDBJ databases">
        <authorList>
            <person name="Sun Q."/>
            <person name="Zhou Y."/>
        </authorList>
    </citation>
    <scope>NUCLEOTIDE SEQUENCE</scope>
    <source>
        <strain evidence="6">CGMCC 1.15448</strain>
    </source>
</reference>
<feature type="domain" description="Rieske" evidence="5">
    <location>
        <begin position="43"/>
        <end position="140"/>
    </location>
</feature>
<dbReference type="Proteomes" id="UP000607559">
    <property type="component" value="Unassembled WGS sequence"/>
</dbReference>
<gene>
    <name evidence="6" type="ORF">GCM10011511_52250</name>
</gene>
<keyword evidence="2" id="KW-0479">Metal-binding</keyword>
<dbReference type="PROSITE" id="PS51296">
    <property type="entry name" value="RIESKE"/>
    <property type="match status" value="1"/>
</dbReference>
<evidence type="ECO:0000313" key="7">
    <source>
        <dbReference type="Proteomes" id="UP000607559"/>
    </source>
</evidence>
<evidence type="ECO:0000256" key="3">
    <source>
        <dbReference type="ARBA" id="ARBA00023004"/>
    </source>
</evidence>